<protein>
    <submittedName>
        <fullName evidence="1">Uncharacterized protein</fullName>
    </submittedName>
</protein>
<organism evidence="1">
    <name type="scientific">marine sediment metagenome</name>
    <dbReference type="NCBI Taxonomy" id="412755"/>
    <lineage>
        <taxon>unclassified sequences</taxon>
        <taxon>metagenomes</taxon>
        <taxon>ecological metagenomes</taxon>
    </lineage>
</organism>
<dbReference type="AlphaFoldDB" id="X1IN08"/>
<proteinExistence type="predicted"/>
<dbReference type="EMBL" id="BARU01035053">
    <property type="protein sequence ID" value="GAH70635.1"/>
    <property type="molecule type" value="Genomic_DNA"/>
</dbReference>
<evidence type="ECO:0000313" key="1">
    <source>
        <dbReference type="EMBL" id="GAH70635.1"/>
    </source>
</evidence>
<accession>X1IN08</accession>
<comment type="caution">
    <text evidence="1">The sequence shown here is derived from an EMBL/GenBank/DDBJ whole genome shotgun (WGS) entry which is preliminary data.</text>
</comment>
<reference evidence="1" key="1">
    <citation type="journal article" date="2014" name="Front. Microbiol.">
        <title>High frequency of phylogenetically diverse reductive dehalogenase-homologous genes in deep subseafloor sedimentary metagenomes.</title>
        <authorList>
            <person name="Kawai M."/>
            <person name="Futagami T."/>
            <person name="Toyoda A."/>
            <person name="Takaki Y."/>
            <person name="Nishi S."/>
            <person name="Hori S."/>
            <person name="Arai W."/>
            <person name="Tsubouchi T."/>
            <person name="Morono Y."/>
            <person name="Uchiyama I."/>
            <person name="Ito T."/>
            <person name="Fujiyama A."/>
            <person name="Inagaki F."/>
            <person name="Takami H."/>
        </authorList>
    </citation>
    <scope>NUCLEOTIDE SEQUENCE</scope>
    <source>
        <strain evidence="1">Expedition CK06-06</strain>
    </source>
</reference>
<feature type="non-terminal residue" evidence="1">
    <location>
        <position position="49"/>
    </location>
</feature>
<gene>
    <name evidence="1" type="ORF">S03H2_54925</name>
</gene>
<name>X1IN08_9ZZZZ</name>
<sequence length="49" mass="5546">MGAKRRRRIENIGIKITGSARAEAVMEILKYQKNRKVPEVTVAALHVLE</sequence>